<keyword evidence="1" id="KW-0732">Signal</keyword>
<dbReference type="Pfam" id="PF12010">
    <property type="entry name" value="DUF3502"/>
    <property type="match status" value="1"/>
</dbReference>
<evidence type="ECO:0000256" key="1">
    <source>
        <dbReference type="SAM" id="SignalP"/>
    </source>
</evidence>
<dbReference type="InterPro" id="IPR006311">
    <property type="entry name" value="TAT_signal"/>
</dbReference>
<dbReference type="InterPro" id="IPR050490">
    <property type="entry name" value="Bact_solute-bd_prot1"/>
</dbReference>
<dbReference type="PANTHER" id="PTHR43649">
    <property type="entry name" value="ARABINOSE-BINDING PROTEIN-RELATED"/>
    <property type="match status" value="1"/>
</dbReference>
<evidence type="ECO:0000313" key="4">
    <source>
        <dbReference type="Proteomes" id="UP000623608"/>
    </source>
</evidence>
<dbReference type="SUPFAM" id="SSF53850">
    <property type="entry name" value="Periplasmic binding protein-like II"/>
    <property type="match status" value="1"/>
</dbReference>
<accession>A0A919P0M9</accession>
<dbReference type="RefSeq" id="WP_203814543.1">
    <property type="nucleotide sequence ID" value="NZ_BOMY01000064.1"/>
</dbReference>
<dbReference type="AlphaFoldDB" id="A0A919P0M9"/>
<reference evidence="3" key="1">
    <citation type="submission" date="2021-01" db="EMBL/GenBank/DDBJ databases">
        <title>Whole genome shotgun sequence of Actinoplanes tereljensis NBRC 105297.</title>
        <authorList>
            <person name="Komaki H."/>
            <person name="Tamura T."/>
        </authorList>
    </citation>
    <scope>NUCLEOTIDE SEQUENCE</scope>
    <source>
        <strain evidence="3">NBRC 105297</strain>
    </source>
</reference>
<dbReference type="EMBL" id="BOMY01000064">
    <property type="protein sequence ID" value="GIF26742.1"/>
    <property type="molecule type" value="Genomic_DNA"/>
</dbReference>
<protein>
    <recommendedName>
        <fullName evidence="2">DUF3502 domain-containing protein</fullName>
    </recommendedName>
</protein>
<feature type="domain" description="DUF3502" evidence="2">
    <location>
        <begin position="444"/>
        <end position="511"/>
    </location>
</feature>
<evidence type="ECO:0000313" key="3">
    <source>
        <dbReference type="EMBL" id="GIF26742.1"/>
    </source>
</evidence>
<feature type="chain" id="PRO_5038865523" description="DUF3502 domain-containing protein" evidence="1">
    <location>
        <begin position="23"/>
        <end position="513"/>
    </location>
</feature>
<dbReference type="InterPro" id="IPR022627">
    <property type="entry name" value="DUF3502"/>
</dbReference>
<sequence length="513" mass="55802">MPISRRNLLAAGGGLSVAAFLAACGDSSDSAAKADKLTVLLPGNTPTGFADVLAKVNTKLKADRGFTIDPQFIAWTNYGNQTLLKFTAGEKFDTALQARWLNMIQLVASKSVAPVNDLLAGGKYPNLSKTLDSRLIENNKWSGTLYGIPQVNSAARLQHFVIRQDLADKVGVSTIADYATLEKFWYDVKQKVPGVTPMGLNSNMTNLIVVPNPIGLLNPWTWENPHTITQSFSGNSMYFAFAADAATTKASRPIPFWDIPGMVDALRTVRKYYLDGIINKDALNVDADTQKSLFGNGKQATAWAMTDGTSSSFYGPLLQKSTPGAALANVIPLTGGKASKPSQTFQAENFVVLNAKGASNDKAMQLEDWLSIRENHDLLSYGIEGRDWNPVGDDTLEQLTDYNFPGFALSWRASLERKSKLISETEADWFAWAGDYDNFTTDTFAGFIPDVTPVKREDAQMAAAFTQYANPLFFGAVDVDKGLDKLKAAIDNAGLAKVQAELEKQADAYLKAK</sequence>
<dbReference type="PANTHER" id="PTHR43649:SF17">
    <property type="entry name" value="ABC TRANSPORTER SOLUTE BINDING PROTEIN-SUGAR TRANSPORT"/>
    <property type="match status" value="1"/>
</dbReference>
<dbReference type="Proteomes" id="UP000623608">
    <property type="component" value="Unassembled WGS sequence"/>
</dbReference>
<feature type="signal peptide" evidence="1">
    <location>
        <begin position="1"/>
        <end position="22"/>
    </location>
</feature>
<proteinExistence type="predicted"/>
<dbReference type="PROSITE" id="PS51318">
    <property type="entry name" value="TAT"/>
    <property type="match status" value="1"/>
</dbReference>
<comment type="caution">
    <text evidence="3">The sequence shown here is derived from an EMBL/GenBank/DDBJ whole genome shotgun (WGS) entry which is preliminary data.</text>
</comment>
<dbReference type="Gene3D" id="3.40.190.10">
    <property type="entry name" value="Periplasmic binding protein-like II"/>
    <property type="match status" value="1"/>
</dbReference>
<organism evidence="3 4">
    <name type="scientific">Paractinoplanes tereljensis</name>
    <dbReference type="NCBI Taxonomy" id="571912"/>
    <lineage>
        <taxon>Bacteria</taxon>
        <taxon>Bacillati</taxon>
        <taxon>Actinomycetota</taxon>
        <taxon>Actinomycetes</taxon>
        <taxon>Micromonosporales</taxon>
        <taxon>Micromonosporaceae</taxon>
        <taxon>Paractinoplanes</taxon>
    </lineage>
</organism>
<evidence type="ECO:0000259" key="2">
    <source>
        <dbReference type="Pfam" id="PF12010"/>
    </source>
</evidence>
<dbReference type="PROSITE" id="PS51257">
    <property type="entry name" value="PROKAR_LIPOPROTEIN"/>
    <property type="match status" value="1"/>
</dbReference>
<gene>
    <name evidence="3" type="ORF">Ate02nite_94720</name>
</gene>
<name>A0A919P0M9_9ACTN</name>
<keyword evidence="4" id="KW-1185">Reference proteome</keyword>